<evidence type="ECO:0000313" key="2">
    <source>
        <dbReference type="EMBL" id="MBD1385562.1"/>
    </source>
</evidence>
<dbReference type="Pfam" id="PF00300">
    <property type="entry name" value="His_Phos_1"/>
    <property type="match status" value="1"/>
</dbReference>
<sequence>MKNVIIPANFFKLLFICLLVSNFSALAQKTNIWIVRHAEKVTTIAKDDDPVLTAAGQKRAEALAKELKGDHIKAIYVTKYKRTGLTARPLAYKAKLLPRVYDADTAVVKQFAKTILKNFRGNNVLIIGHSNTLMPLLNAFGSEMPFAGLDEQDYDMLFKVTIKDNGKVELAIDYYGEKHHTNEIPEKYQPEINHPESVRPFTNY</sequence>
<dbReference type="Gene3D" id="3.40.50.1240">
    <property type="entry name" value="Phosphoglycerate mutase-like"/>
    <property type="match status" value="1"/>
</dbReference>
<dbReference type="RefSeq" id="WP_191175431.1">
    <property type="nucleotide sequence ID" value="NZ_JACWMW010000002.1"/>
</dbReference>
<evidence type="ECO:0000313" key="3">
    <source>
        <dbReference type="Proteomes" id="UP000618754"/>
    </source>
</evidence>
<evidence type="ECO:0000256" key="1">
    <source>
        <dbReference type="SAM" id="SignalP"/>
    </source>
</evidence>
<dbReference type="EMBL" id="JACWMW010000002">
    <property type="protein sequence ID" value="MBD1385562.1"/>
    <property type="molecule type" value="Genomic_DNA"/>
</dbReference>
<organism evidence="2 3">
    <name type="scientific">Mucilaginibacter rigui</name>
    <dbReference type="NCBI Taxonomy" id="534635"/>
    <lineage>
        <taxon>Bacteria</taxon>
        <taxon>Pseudomonadati</taxon>
        <taxon>Bacteroidota</taxon>
        <taxon>Sphingobacteriia</taxon>
        <taxon>Sphingobacteriales</taxon>
        <taxon>Sphingobacteriaceae</taxon>
        <taxon>Mucilaginibacter</taxon>
    </lineage>
</organism>
<keyword evidence="3" id="KW-1185">Reference proteome</keyword>
<reference evidence="2 3" key="1">
    <citation type="submission" date="2020-09" db="EMBL/GenBank/DDBJ databases">
        <title>Novel species of Mucilaginibacter isolated from a glacier on the Tibetan Plateau.</title>
        <authorList>
            <person name="Liu Q."/>
            <person name="Xin Y.-H."/>
        </authorList>
    </citation>
    <scope>NUCLEOTIDE SEQUENCE [LARGE SCALE GENOMIC DNA]</scope>
    <source>
        <strain evidence="2 3">CGMCC 1.13878</strain>
    </source>
</reference>
<feature type="signal peptide" evidence="1">
    <location>
        <begin position="1"/>
        <end position="27"/>
    </location>
</feature>
<dbReference type="SUPFAM" id="SSF53254">
    <property type="entry name" value="Phosphoglycerate mutase-like"/>
    <property type="match status" value="1"/>
</dbReference>
<dbReference type="CDD" id="cd07040">
    <property type="entry name" value="HP"/>
    <property type="match status" value="1"/>
</dbReference>
<accession>A0ABR7X6W4</accession>
<proteinExistence type="predicted"/>
<keyword evidence="1" id="KW-0732">Signal</keyword>
<comment type="caution">
    <text evidence="2">The sequence shown here is derived from an EMBL/GenBank/DDBJ whole genome shotgun (WGS) entry which is preliminary data.</text>
</comment>
<name>A0ABR7X6W4_9SPHI</name>
<gene>
    <name evidence="2" type="ORF">IDJ75_09765</name>
</gene>
<protein>
    <submittedName>
        <fullName evidence="2">Histidine phosphatase family protein</fullName>
    </submittedName>
</protein>
<feature type="chain" id="PRO_5046657569" evidence="1">
    <location>
        <begin position="28"/>
        <end position="204"/>
    </location>
</feature>
<dbReference type="InterPro" id="IPR013078">
    <property type="entry name" value="His_Pase_superF_clade-1"/>
</dbReference>
<dbReference type="InterPro" id="IPR029033">
    <property type="entry name" value="His_PPase_superfam"/>
</dbReference>
<dbReference type="Proteomes" id="UP000618754">
    <property type="component" value="Unassembled WGS sequence"/>
</dbReference>